<dbReference type="EMBL" id="JANHOG010000066">
    <property type="protein sequence ID" value="KAJ3558782.1"/>
    <property type="molecule type" value="Genomic_DNA"/>
</dbReference>
<evidence type="ECO:0000313" key="2">
    <source>
        <dbReference type="Proteomes" id="UP001148662"/>
    </source>
</evidence>
<comment type="caution">
    <text evidence="1">The sequence shown here is derived from an EMBL/GenBank/DDBJ whole genome shotgun (WGS) entry which is preliminary data.</text>
</comment>
<protein>
    <submittedName>
        <fullName evidence="1">Uncharacterized protein</fullName>
    </submittedName>
</protein>
<organism evidence="1 2">
    <name type="scientific">Phlebia brevispora</name>
    <dbReference type="NCBI Taxonomy" id="194682"/>
    <lineage>
        <taxon>Eukaryota</taxon>
        <taxon>Fungi</taxon>
        <taxon>Dikarya</taxon>
        <taxon>Basidiomycota</taxon>
        <taxon>Agaricomycotina</taxon>
        <taxon>Agaricomycetes</taxon>
        <taxon>Polyporales</taxon>
        <taxon>Meruliaceae</taxon>
        <taxon>Phlebia</taxon>
    </lineage>
</organism>
<name>A0ACC1TDB6_9APHY</name>
<sequence>MGPPEHGTTATVHTTQDTTLDRSLSLKSSAPFYTRDVIAPGHCKSPSQISQQPSTPANEAYSPFVQTVPHSPAA</sequence>
<keyword evidence="2" id="KW-1185">Reference proteome</keyword>
<reference evidence="1" key="1">
    <citation type="submission" date="2022-07" db="EMBL/GenBank/DDBJ databases">
        <title>Genome Sequence of Phlebia brevispora.</title>
        <authorList>
            <person name="Buettner E."/>
        </authorList>
    </citation>
    <scope>NUCLEOTIDE SEQUENCE</scope>
    <source>
        <strain evidence="1">MPL23</strain>
    </source>
</reference>
<proteinExistence type="predicted"/>
<accession>A0ACC1TDB6</accession>
<gene>
    <name evidence="1" type="ORF">NM688_g723</name>
</gene>
<dbReference type="Proteomes" id="UP001148662">
    <property type="component" value="Unassembled WGS sequence"/>
</dbReference>
<evidence type="ECO:0000313" key="1">
    <source>
        <dbReference type="EMBL" id="KAJ3558782.1"/>
    </source>
</evidence>